<dbReference type="PANTHER" id="PTHR33841">
    <property type="entry name" value="DNA METHYLTRANSFERASE YEEA-RELATED"/>
    <property type="match status" value="1"/>
</dbReference>
<evidence type="ECO:0000256" key="1">
    <source>
        <dbReference type="ARBA" id="ARBA00011900"/>
    </source>
</evidence>
<proteinExistence type="predicted"/>
<evidence type="ECO:0000256" key="3">
    <source>
        <dbReference type="ARBA" id="ARBA00022679"/>
    </source>
</evidence>
<dbReference type="AlphaFoldDB" id="A0A6C0IQS9"/>
<evidence type="ECO:0000256" key="2">
    <source>
        <dbReference type="ARBA" id="ARBA00022603"/>
    </source>
</evidence>
<organism evidence="5">
    <name type="scientific">viral metagenome</name>
    <dbReference type="NCBI Taxonomy" id="1070528"/>
    <lineage>
        <taxon>unclassified sequences</taxon>
        <taxon>metagenomes</taxon>
        <taxon>organismal metagenomes</taxon>
    </lineage>
</organism>
<keyword evidence="2" id="KW-0489">Methyltransferase</keyword>
<keyword evidence="3" id="KW-0808">Transferase</keyword>
<dbReference type="PANTHER" id="PTHR33841:SF1">
    <property type="entry name" value="DNA METHYLTRANSFERASE A"/>
    <property type="match status" value="1"/>
</dbReference>
<dbReference type="InterPro" id="IPR002052">
    <property type="entry name" value="DNA_methylase_N6_adenine_CS"/>
</dbReference>
<protein>
    <recommendedName>
        <fullName evidence="1">site-specific DNA-methyltransferase (adenine-specific)</fullName>
        <ecNumber evidence="1">2.1.1.72</ecNumber>
    </recommendedName>
</protein>
<dbReference type="EMBL" id="MN740235">
    <property type="protein sequence ID" value="QHT95149.1"/>
    <property type="molecule type" value="Genomic_DNA"/>
</dbReference>
<dbReference type="GO" id="GO:0032259">
    <property type="term" value="P:methylation"/>
    <property type="evidence" value="ECO:0007669"/>
    <property type="project" value="UniProtKB-KW"/>
</dbReference>
<dbReference type="GO" id="GO:0003676">
    <property type="term" value="F:nucleic acid binding"/>
    <property type="evidence" value="ECO:0007669"/>
    <property type="project" value="InterPro"/>
</dbReference>
<dbReference type="EC" id="2.1.1.72" evidence="1"/>
<dbReference type="PRINTS" id="PR00507">
    <property type="entry name" value="N12N6MTFRASE"/>
</dbReference>
<dbReference type="GO" id="GO:0009007">
    <property type="term" value="F:site-specific DNA-methyltransferase (adenine-specific) activity"/>
    <property type="evidence" value="ECO:0007669"/>
    <property type="project" value="UniProtKB-EC"/>
</dbReference>
<dbReference type="PROSITE" id="PS00092">
    <property type="entry name" value="N6_MTASE"/>
    <property type="match status" value="1"/>
</dbReference>
<reference evidence="5" key="1">
    <citation type="journal article" date="2020" name="Nature">
        <title>Giant virus diversity and host interactions through global metagenomics.</title>
        <authorList>
            <person name="Schulz F."/>
            <person name="Roux S."/>
            <person name="Paez-Espino D."/>
            <person name="Jungbluth S."/>
            <person name="Walsh D.A."/>
            <person name="Denef V.J."/>
            <person name="McMahon K.D."/>
            <person name="Konstantinidis K.T."/>
            <person name="Eloe-Fadrosh E.A."/>
            <person name="Kyrpides N.C."/>
            <person name="Woyke T."/>
        </authorList>
    </citation>
    <scope>NUCLEOTIDE SEQUENCE</scope>
    <source>
        <strain evidence="5">GVMAG-M-3300024261-37</strain>
    </source>
</reference>
<comment type="catalytic activity">
    <reaction evidence="4">
        <text>a 2'-deoxyadenosine in DNA + S-adenosyl-L-methionine = an N(6)-methyl-2'-deoxyadenosine in DNA + S-adenosyl-L-homocysteine + H(+)</text>
        <dbReference type="Rhea" id="RHEA:15197"/>
        <dbReference type="Rhea" id="RHEA-COMP:12418"/>
        <dbReference type="Rhea" id="RHEA-COMP:12419"/>
        <dbReference type="ChEBI" id="CHEBI:15378"/>
        <dbReference type="ChEBI" id="CHEBI:57856"/>
        <dbReference type="ChEBI" id="CHEBI:59789"/>
        <dbReference type="ChEBI" id="CHEBI:90615"/>
        <dbReference type="ChEBI" id="CHEBI:90616"/>
        <dbReference type="EC" id="2.1.1.72"/>
    </reaction>
</comment>
<dbReference type="InterPro" id="IPR050953">
    <property type="entry name" value="N4_N6_ade-DNA_methylase"/>
</dbReference>
<evidence type="ECO:0000313" key="5">
    <source>
        <dbReference type="EMBL" id="QHT95149.1"/>
    </source>
</evidence>
<sequence>MSIKLINIDEFKQDFEVSQKNKSFYGEVRTDFKLIDKMLNLIPQSLFYLPHKKWLDPCCGNGYFMMCLYKKLFFTLSESFPDEDERHCHIVSNMLYMIEINNEHIDTLYDMFGKNANIICDDFLNYDANSLNIDIIIANPPYNFPNKSSAIWNNFMTKFVHTLDDYGHLLIIIPSLWLKKSHLSNSFINQFHISSLHTMSSSETNKIFHYKAQTATTFFHLQKKPSDNFIKIFDNSLKQYVQYNTKFTIPMKNQYFMSKFKSFVGNNYIKVEKTNLDIGFRNKTTQFSSVKSDIYKYKNIHTCILPKNKPILKINFSNNPCCYYGKPKIILAHKMYGLPYYDKEGVYGIPTKDNYVIINKTHDEFLKIEKIFNSKCIRLIFNSFRFRMATIEKEAFEFIPNLSLLNRIDWDFFDSSLLTHIKADLALYEIMTKCDIHTNIFKKIFI</sequence>
<accession>A0A6C0IQS9</accession>
<dbReference type="InterPro" id="IPR029063">
    <property type="entry name" value="SAM-dependent_MTases_sf"/>
</dbReference>
<dbReference type="Gene3D" id="3.40.50.150">
    <property type="entry name" value="Vaccinia Virus protein VP39"/>
    <property type="match status" value="1"/>
</dbReference>
<name>A0A6C0IQS9_9ZZZZ</name>
<dbReference type="SUPFAM" id="SSF53335">
    <property type="entry name" value="S-adenosyl-L-methionine-dependent methyltransferases"/>
    <property type="match status" value="1"/>
</dbReference>
<evidence type="ECO:0000256" key="4">
    <source>
        <dbReference type="ARBA" id="ARBA00047942"/>
    </source>
</evidence>